<protein>
    <recommendedName>
        <fullName evidence="9">2,5-diamino-6-(ribosylamino)-4(3H)-pyrimidinone 5'-phosphate reductase</fullName>
        <ecNumber evidence="9">1.1.1.302</ecNumber>
    </recommendedName>
</protein>
<evidence type="ECO:0000256" key="2">
    <source>
        <dbReference type="ARBA" id="ARBA00009723"/>
    </source>
</evidence>
<gene>
    <name evidence="11" type="ORF">J422_02639</name>
</gene>
<dbReference type="GO" id="GO:0008703">
    <property type="term" value="F:5-amino-6-(5-phosphoribosylamino)uracil reductase activity"/>
    <property type="evidence" value="ECO:0007669"/>
    <property type="project" value="InterPro"/>
</dbReference>
<dbReference type="InterPro" id="IPR024072">
    <property type="entry name" value="DHFR-like_dom_sf"/>
</dbReference>
<organism evidence="11 12">
    <name type="scientific">Methanocaldococcus villosus KIN24-T80</name>
    <dbReference type="NCBI Taxonomy" id="1069083"/>
    <lineage>
        <taxon>Archaea</taxon>
        <taxon>Methanobacteriati</taxon>
        <taxon>Methanobacteriota</taxon>
        <taxon>Methanomada group</taxon>
        <taxon>Methanococci</taxon>
        <taxon>Methanococcales</taxon>
        <taxon>Methanocaldococcaceae</taxon>
        <taxon>Methanocaldococcus</taxon>
    </lineage>
</organism>
<evidence type="ECO:0000256" key="8">
    <source>
        <dbReference type="ARBA" id="ARBA00049020"/>
    </source>
</evidence>
<evidence type="ECO:0000259" key="10">
    <source>
        <dbReference type="Pfam" id="PF01872"/>
    </source>
</evidence>
<accession>N6VYY7</accession>
<proteinExistence type="inferred from homology"/>
<dbReference type="PANTHER" id="PTHR38011:SF7">
    <property type="entry name" value="2,5-DIAMINO-6-RIBOSYLAMINO-4(3H)-PYRIMIDINONE 5'-PHOSPHATE REDUCTASE"/>
    <property type="match status" value="1"/>
</dbReference>
<dbReference type="InterPro" id="IPR002734">
    <property type="entry name" value="RibDG_C"/>
</dbReference>
<keyword evidence="5" id="KW-0521">NADP</keyword>
<dbReference type="PANTHER" id="PTHR38011">
    <property type="entry name" value="DIHYDROFOLATE REDUCTASE FAMILY PROTEIN (AFU_ORTHOLOGUE AFUA_8G06820)"/>
    <property type="match status" value="1"/>
</dbReference>
<dbReference type="Pfam" id="PF01872">
    <property type="entry name" value="RibD_C"/>
    <property type="match status" value="1"/>
</dbReference>
<sequence length="215" mass="23929">MKPYVISNVGMSLDGKLATVTGDSRISCEEDLIRVHKIRAKVDAIMVGIGTVLKDDPRLTVHKIKADKNPIRIVVDSKLRIPLNARVLNNEAKTIIATTEKADKEKMKLLKERGVEVIVCGRDKVDLKELMKILYNKGIRSILLEGGGTLNWGMFKEGLVDEVSVYIAPMIFGGKDAVSYVDGEGFKTVEEAVKLKLKKFYRLGEGIVLEYVVLR</sequence>
<comment type="caution">
    <text evidence="11">The sequence shown here is derived from an EMBL/GenBank/DDBJ whole genome shotgun (WGS) entry which is preliminary data.</text>
</comment>
<name>N6VYY7_9EURY</name>
<evidence type="ECO:0000256" key="5">
    <source>
        <dbReference type="ARBA" id="ARBA00022857"/>
    </source>
</evidence>
<comment type="subunit">
    <text evidence="3">Homodimer.</text>
</comment>
<evidence type="ECO:0000256" key="9">
    <source>
        <dbReference type="NCBIfam" id="TIGR01508"/>
    </source>
</evidence>
<dbReference type="Proteomes" id="UP000053695">
    <property type="component" value="Unassembled WGS sequence"/>
</dbReference>
<dbReference type="NCBIfam" id="TIGR01508">
    <property type="entry name" value="rib_reduct_arch"/>
    <property type="match status" value="1"/>
</dbReference>
<keyword evidence="6 11" id="KW-0560">Oxidoreductase</keyword>
<comment type="catalytic activity">
    <reaction evidence="7">
        <text>2,5-diamino-6-(1-D-ribitylamino)pyrimidin-4(3H)-one 5'-phosphate + NAD(+) = 2,5-diamino-6-(1-D-ribosylamino)pyrimidin-4(3H)-one 5'-phosphate + NADH + H(+)</text>
        <dbReference type="Rhea" id="RHEA:27274"/>
        <dbReference type="ChEBI" id="CHEBI:15378"/>
        <dbReference type="ChEBI" id="CHEBI:57540"/>
        <dbReference type="ChEBI" id="CHEBI:57945"/>
        <dbReference type="ChEBI" id="CHEBI:58890"/>
        <dbReference type="ChEBI" id="CHEBI:59545"/>
        <dbReference type="EC" id="1.1.1.302"/>
    </reaction>
</comment>
<reference evidence="11 12" key="1">
    <citation type="journal article" date="2013" name="Genome Announc.">
        <title>Draft Genome Sequence of a Highly Flagellated, Fast-Swimming Archaeon, Methanocaldococcus villosus Strain KIN24-T80 (DSM 22612).</title>
        <authorList>
            <person name="Thennarasu S."/>
            <person name="Polireddy D."/>
            <person name="Antony A."/>
            <person name="Yada M.R."/>
            <person name="Algarawi S."/>
            <person name="Sivakumar N."/>
        </authorList>
    </citation>
    <scope>NUCLEOTIDE SEQUENCE [LARGE SCALE GENOMIC DNA]</scope>
    <source>
        <strain evidence="11 12">KIN24-T80</strain>
    </source>
</reference>
<dbReference type="EMBL" id="APMM01000017">
    <property type="protein sequence ID" value="ENN96342.1"/>
    <property type="molecule type" value="Genomic_DNA"/>
</dbReference>
<comment type="similarity">
    <text evidence="2">Belongs to the HTP reductase family.</text>
</comment>
<feature type="domain" description="Bacterial bifunctional deaminase-reductase C-terminal" evidence="10">
    <location>
        <begin position="3"/>
        <end position="209"/>
    </location>
</feature>
<dbReference type="OrthoDB" id="10178at2157"/>
<dbReference type="GO" id="GO:0009231">
    <property type="term" value="P:riboflavin biosynthetic process"/>
    <property type="evidence" value="ECO:0007669"/>
    <property type="project" value="UniProtKB-UniPathway"/>
</dbReference>
<dbReference type="NCBIfam" id="TIGR00227">
    <property type="entry name" value="ribD_Cterm"/>
    <property type="match status" value="1"/>
</dbReference>
<dbReference type="Gene3D" id="3.40.430.10">
    <property type="entry name" value="Dihydrofolate Reductase, subunit A"/>
    <property type="match status" value="1"/>
</dbReference>
<dbReference type="AlphaFoldDB" id="N6VYY7"/>
<comment type="catalytic activity">
    <reaction evidence="8">
        <text>2,5-diamino-6-(1-D-ribitylamino)pyrimidin-4(3H)-one 5'-phosphate + NADP(+) = 2,5-diamino-6-(1-D-ribosylamino)pyrimidin-4(3H)-one 5'-phosphate + NADPH + H(+)</text>
        <dbReference type="Rhea" id="RHEA:27278"/>
        <dbReference type="ChEBI" id="CHEBI:15378"/>
        <dbReference type="ChEBI" id="CHEBI:57783"/>
        <dbReference type="ChEBI" id="CHEBI:58349"/>
        <dbReference type="ChEBI" id="CHEBI:58890"/>
        <dbReference type="ChEBI" id="CHEBI:59545"/>
        <dbReference type="EC" id="1.1.1.302"/>
    </reaction>
</comment>
<keyword evidence="4" id="KW-0686">Riboflavin biosynthesis</keyword>
<keyword evidence="12" id="KW-1185">Reference proteome</keyword>
<dbReference type="PATRIC" id="fig|1069083.5.peg.517"/>
<evidence type="ECO:0000256" key="6">
    <source>
        <dbReference type="ARBA" id="ARBA00023002"/>
    </source>
</evidence>
<dbReference type="STRING" id="1069083.GCA_000371805_00080"/>
<dbReference type="UniPathway" id="UPA00275"/>
<evidence type="ECO:0000256" key="7">
    <source>
        <dbReference type="ARBA" id="ARBA00047550"/>
    </source>
</evidence>
<comment type="pathway">
    <text evidence="1">Cofactor biosynthesis; riboflavin biosynthesis.</text>
</comment>
<evidence type="ECO:0000313" key="12">
    <source>
        <dbReference type="Proteomes" id="UP000053695"/>
    </source>
</evidence>
<dbReference type="EC" id="1.1.1.302" evidence="9"/>
<evidence type="ECO:0000313" key="11">
    <source>
        <dbReference type="EMBL" id="ENN96342.1"/>
    </source>
</evidence>
<dbReference type="RefSeq" id="WP_004590563.1">
    <property type="nucleotide sequence ID" value="NZ_APMM01000017.1"/>
</dbReference>
<dbReference type="SUPFAM" id="SSF53597">
    <property type="entry name" value="Dihydrofolate reductase-like"/>
    <property type="match status" value="1"/>
</dbReference>
<dbReference type="GO" id="GO:0050661">
    <property type="term" value="F:NADP binding"/>
    <property type="evidence" value="ECO:0007669"/>
    <property type="project" value="InterPro"/>
</dbReference>
<dbReference type="InterPro" id="IPR006401">
    <property type="entry name" value="Rib_reduct_arc"/>
</dbReference>
<dbReference type="InterPro" id="IPR011549">
    <property type="entry name" value="RibD_C"/>
</dbReference>
<evidence type="ECO:0000256" key="3">
    <source>
        <dbReference type="ARBA" id="ARBA00011738"/>
    </source>
</evidence>
<dbReference type="InterPro" id="IPR050765">
    <property type="entry name" value="Riboflavin_Biosynth_HTPR"/>
</dbReference>
<evidence type="ECO:0000256" key="1">
    <source>
        <dbReference type="ARBA" id="ARBA00005104"/>
    </source>
</evidence>
<evidence type="ECO:0000256" key="4">
    <source>
        <dbReference type="ARBA" id="ARBA00022619"/>
    </source>
</evidence>